<evidence type="ECO:0000256" key="3">
    <source>
        <dbReference type="ARBA" id="ARBA00022771"/>
    </source>
</evidence>
<keyword evidence="8" id="KW-1185">Reference proteome</keyword>
<evidence type="ECO:0000256" key="2">
    <source>
        <dbReference type="ARBA" id="ARBA00022737"/>
    </source>
</evidence>
<gene>
    <name evidence="7" type="ORF">DIABBA_LOCUS6912</name>
</gene>
<dbReference type="SMART" id="SM00355">
    <property type="entry name" value="ZnF_C2H2"/>
    <property type="match status" value="4"/>
</dbReference>
<dbReference type="GO" id="GO:0008270">
    <property type="term" value="F:zinc ion binding"/>
    <property type="evidence" value="ECO:0007669"/>
    <property type="project" value="UniProtKB-KW"/>
</dbReference>
<keyword evidence="2" id="KW-0677">Repeat</keyword>
<dbReference type="Proteomes" id="UP001153709">
    <property type="component" value="Chromosome 4"/>
</dbReference>
<dbReference type="PROSITE" id="PS50157">
    <property type="entry name" value="ZINC_FINGER_C2H2_2"/>
    <property type="match status" value="1"/>
</dbReference>
<dbReference type="SUPFAM" id="SSF57667">
    <property type="entry name" value="beta-beta-alpha zinc fingers"/>
    <property type="match status" value="1"/>
</dbReference>
<evidence type="ECO:0000256" key="1">
    <source>
        <dbReference type="ARBA" id="ARBA00022723"/>
    </source>
</evidence>
<feature type="domain" description="C2H2-type" evidence="6">
    <location>
        <begin position="101"/>
        <end position="126"/>
    </location>
</feature>
<dbReference type="Pfam" id="PF00096">
    <property type="entry name" value="zf-C2H2"/>
    <property type="match status" value="1"/>
</dbReference>
<dbReference type="AlphaFoldDB" id="A0A9N9XC44"/>
<dbReference type="InterPro" id="IPR036236">
    <property type="entry name" value="Znf_C2H2_sf"/>
</dbReference>
<proteinExistence type="predicted"/>
<dbReference type="Gene3D" id="3.30.160.60">
    <property type="entry name" value="Classic Zinc Finger"/>
    <property type="match status" value="2"/>
</dbReference>
<sequence length="126" mass="14747">MEFLEALKCPSCCFKTNSFAVLKDHCETQHNTDPQRKYFCDKCPHTSAKRWKIVEHQKFHGNIPGLHLYACTLCLFRAPHKAQLDRHIMFIHSHEVDLKKFSCKDCGETYISKSALKQHRQKGHYA</sequence>
<name>A0A9N9XC44_DIABA</name>
<evidence type="ECO:0000256" key="4">
    <source>
        <dbReference type="ARBA" id="ARBA00022833"/>
    </source>
</evidence>
<evidence type="ECO:0000259" key="6">
    <source>
        <dbReference type="PROSITE" id="PS50157"/>
    </source>
</evidence>
<keyword evidence="4" id="KW-0862">Zinc</keyword>
<dbReference type="InterPro" id="IPR013087">
    <property type="entry name" value="Znf_C2H2_type"/>
</dbReference>
<keyword evidence="1" id="KW-0479">Metal-binding</keyword>
<dbReference type="EMBL" id="OU898279">
    <property type="protein sequence ID" value="CAG9833511.1"/>
    <property type="molecule type" value="Genomic_DNA"/>
</dbReference>
<evidence type="ECO:0000256" key="5">
    <source>
        <dbReference type="PROSITE-ProRule" id="PRU00042"/>
    </source>
</evidence>
<dbReference type="OrthoDB" id="6778522at2759"/>
<dbReference type="PANTHER" id="PTHR24379:SF117">
    <property type="entry name" value="ZINC FINGER PROTEIN WECKLE"/>
    <property type="match status" value="1"/>
</dbReference>
<accession>A0A9N9XC44</accession>
<reference evidence="7" key="1">
    <citation type="submission" date="2022-01" db="EMBL/GenBank/DDBJ databases">
        <authorList>
            <person name="King R."/>
        </authorList>
    </citation>
    <scope>NUCLEOTIDE SEQUENCE</scope>
</reference>
<dbReference type="PROSITE" id="PS00028">
    <property type="entry name" value="ZINC_FINGER_C2H2_1"/>
    <property type="match status" value="1"/>
</dbReference>
<dbReference type="PANTHER" id="PTHR24379">
    <property type="entry name" value="KRAB AND ZINC FINGER DOMAIN-CONTAINING"/>
    <property type="match status" value="1"/>
</dbReference>
<keyword evidence="3 5" id="KW-0863">Zinc-finger</keyword>
<protein>
    <recommendedName>
        <fullName evidence="6">C2H2-type domain-containing protein</fullName>
    </recommendedName>
</protein>
<organism evidence="7 8">
    <name type="scientific">Diabrotica balteata</name>
    <name type="common">Banded cucumber beetle</name>
    <dbReference type="NCBI Taxonomy" id="107213"/>
    <lineage>
        <taxon>Eukaryota</taxon>
        <taxon>Metazoa</taxon>
        <taxon>Ecdysozoa</taxon>
        <taxon>Arthropoda</taxon>
        <taxon>Hexapoda</taxon>
        <taxon>Insecta</taxon>
        <taxon>Pterygota</taxon>
        <taxon>Neoptera</taxon>
        <taxon>Endopterygota</taxon>
        <taxon>Coleoptera</taxon>
        <taxon>Polyphaga</taxon>
        <taxon>Cucujiformia</taxon>
        <taxon>Chrysomeloidea</taxon>
        <taxon>Chrysomelidae</taxon>
        <taxon>Galerucinae</taxon>
        <taxon>Diabroticina</taxon>
        <taxon>Diabroticites</taxon>
        <taxon>Diabrotica</taxon>
    </lineage>
</organism>
<evidence type="ECO:0000313" key="7">
    <source>
        <dbReference type="EMBL" id="CAG9833511.1"/>
    </source>
</evidence>
<evidence type="ECO:0000313" key="8">
    <source>
        <dbReference type="Proteomes" id="UP001153709"/>
    </source>
</evidence>